<protein>
    <submittedName>
        <fullName evidence="2">Acetylxylan esterase</fullName>
    </submittedName>
</protein>
<name>A0ABV7SJE0_9ACTN</name>
<evidence type="ECO:0000256" key="1">
    <source>
        <dbReference type="SAM" id="MobiDB-lite"/>
    </source>
</evidence>
<comment type="caution">
    <text evidence="2">The sequence shown here is derived from an EMBL/GenBank/DDBJ whole genome shotgun (WGS) entry which is preliminary data.</text>
</comment>
<dbReference type="RefSeq" id="WP_310776535.1">
    <property type="nucleotide sequence ID" value="NZ_JBHRWR010000017.1"/>
</dbReference>
<organism evidence="2 3">
    <name type="scientific">Streptomyces yaanensis</name>
    <dbReference type="NCBI Taxonomy" id="1142239"/>
    <lineage>
        <taxon>Bacteria</taxon>
        <taxon>Bacillati</taxon>
        <taxon>Actinomycetota</taxon>
        <taxon>Actinomycetes</taxon>
        <taxon>Kitasatosporales</taxon>
        <taxon>Streptomycetaceae</taxon>
        <taxon>Streptomyces</taxon>
    </lineage>
</organism>
<evidence type="ECO:0000313" key="3">
    <source>
        <dbReference type="Proteomes" id="UP001595701"/>
    </source>
</evidence>
<proteinExistence type="predicted"/>
<feature type="compositionally biased region" description="Gly residues" evidence="1">
    <location>
        <begin position="1"/>
        <end position="10"/>
    </location>
</feature>
<evidence type="ECO:0000313" key="2">
    <source>
        <dbReference type="EMBL" id="MFC3576758.1"/>
    </source>
</evidence>
<dbReference type="EMBL" id="JBHRWR010000017">
    <property type="protein sequence ID" value="MFC3576758.1"/>
    <property type="molecule type" value="Genomic_DNA"/>
</dbReference>
<dbReference type="Proteomes" id="UP001595701">
    <property type="component" value="Unassembled WGS sequence"/>
</dbReference>
<keyword evidence="3" id="KW-1185">Reference proteome</keyword>
<gene>
    <name evidence="2" type="ORF">ACFOZ0_26445</name>
</gene>
<reference evidence="3" key="1">
    <citation type="journal article" date="2019" name="Int. J. Syst. Evol. Microbiol.">
        <title>The Global Catalogue of Microorganisms (GCM) 10K type strain sequencing project: providing services to taxonomists for standard genome sequencing and annotation.</title>
        <authorList>
            <consortium name="The Broad Institute Genomics Platform"/>
            <consortium name="The Broad Institute Genome Sequencing Center for Infectious Disease"/>
            <person name="Wu L."/>
            <person name="Ma J."/>
        </authorList>
    </citation>
    <scope>NUCLEOTIDE SEQUENCE [LARGE SCALE GENOMIC DNA]</scope>
    <source>
        <strain evidence="3">CGMCC 4.7035</strain>
    </source>
</reference>
<sequence length="48" mass="5077">MDTRGQGSGWSRGAPPDSGPTGPEVPGVMTRGISSPRTYSCRRLLTDQ</sequence>
<feature type="region of interest" description="Disordered" evidence="1">
    <location>
        <begin position="1"/>
        <end position="48"/>
    </location>
</feature>
<accession>A0ABV7SJE0</accession>